<evidence type="ECO:0000259" key="9">
    <source>
        <dbReference type="Pfam" id="PF00590"/>
    </source>
</evidence>
<evidence type="ECO:0000256" key="3">
    <source>
        <dbReference type="ARBA" id="ARBA00022603"/>
    </source>
</evidence>
<reference evidence="10" key="2">
    <citation type="submission" date="2020-09" db="EMBL/GenBank/DDBJ databases">
        <authorList>
            <person name="Sun Q."/>
            <person name="Kim S."/>
        </authorList>
    </citation>
    <scope>NUCLEOTIDE SEQUENCE</scope>
    <source>
        <strain evidence="10">KCTC 23430</strain>
    </source>
</reference>
<protein>
    <recommendedName>
        <fullName evidence="2">uroporphyrinogen-III C-methyltransferase</fullName>
        <ecNumber evidence="2">2.1.1.107</ecNumber>
    </recommendedName>
</protein>
<dbReference type="InterPro" id="IPR014776">
    <property type="entry name" value="4pyrrole_Mease_sub2"/>
</dbReference>
<dbReference type="InterPro" id="IPR035996">
    <property type="entry name" value="4pyrrol_Methylase_sf"/>
</dbReference>
<reference evidence="10" key="1">
    <citation type="journal article" date="2014" name="Int. J. Syst. Evol. Microbiol.">
        <title>Complete genome sequence of Corynebacterium casei LMG S-19264T (=DSM 44701T), isolated from a smear-ripened cheese.</title>
        <authorList>
            <consortium name="US DOE Joint Genome Institute (JGI-PGF)"/>
            <person name="Walter F."/>
            <person name="Albersmeier A."/>
            <person name="Kalinowski J."/>
            <person name="Ruckert C."/>
        </authorList>
    </citation>
    <scope>NUCLEOTIDE SEQUENCE</scope>
    <source>
        <strain evidence="10">KCTC 23430</strain>
    </source>
</reference>
<sequence length="285" mass="30323">MSTTVFRWMSTRLPRVEKSVAPPTEKLRQPSGSVHLVGAGCGDPELLTLKAARTIASAEVLVYDRLVSPEIVALAGRNCQKIYVGKRCGEHTLSQEAIIELLIQHANTGAKVVRLKGGDPYVFGRGSEELTALRAQGIATGVCPGITAALGCSASAGIPITHRGLSNGCLFLTGRLRDGSIPIESLDVDLHSLTLVIYMGVRGLPRIVKALKEKGLAEDWPVALIENGSTDAERTLVSDLENICQDADTHDIGAPALLMVGRTVAHNHSTKGMVQAQHAQLSERA</sequence>
<name>A0A918XE15_9GAMM</name>
<evidence type="ECO:0000313" key="10">
    <source>
        <dbReference type="EMBL" id="GHD27897.1"/>
    </source>
</evidence>
<keyword evidence="3" id="KW-0489">Methyltransferase</keyword>
<dbReference type="NCBIfam" id="NF004790">
    <property type="entry name" value="PRK06136.1"/>
    <property type="match status" value="1"/>
</dbReference>
<dbReference type="Pfam" id="PF00590">
    <property type="entry name" value="TP_methylase"/>
    <property type="match status" value="1"/>
</dbReference>
<evidence type="ECO:0000256" key="4">
    <source>
        <dbReference type="ARBA" id="ARBA00022679"/>
    </source>
</evidence>
<keyword evidence="5" id="KW-0949">S-adenosyl-L-methionine</keyword>
<keyword evidence="4" id="KW-0808">Transferase</keyword>
<dbReference type="PANTHER" id="PTHR45790">
    <property type="entry name" value="SIROHEME SYNTHASE-RELATED"/>
    <property type="match status" value="1"/>
</dbReference>
<dbReference type="GO" id="GO:0032259">
    <property type="term" value="P:methylation"/>
    <property type="evidence" value="ECO:0007669"/>
    <property type="project" value="UniProtKB-KW"/>
</dbReference>
<dbReference type="AlphaFoldDB" id="A0A918XE15"/>
<dbReference type="GO" id="GO:0004851">
    <property type="term" value="F:uroporphyrin-III C-methyltransferase activity"/>
    <property type="evidence" value="ECO:0007669"/>
    <property type="project" value="UniProtKB-EC"/>
</dbReference>
<evidence type="ECO:0000256" key="6">
    <source>
        <dbReference type="ARBA" id="ARBA00023244"/>
    </source>
</evidence>
<evidence type="ECO:0000313" key="11">
    <source>
        <dbReference type="Proteomes" id="UP000644693"/>
    </source>
</evidence>
<dbReference type="RefSeq" id="WP_189475123.1">
    <property type="nucleotide sequence ID" value="NZ_BMYM01000001.1"/>
</dbReference>
<evidence type="ECO:0000256" key="7">
    <source>
        <dbReference type="ARBA" id="ARBA00025705"/>
    </source>
</evidence>
<dbReference type="EC" id="2.1.1.107" evidence="2"/>
<comment type="caution">
    <text evidence="10">The sequence shown here is derived from an EMBL/GenBank/DDBJ whole genome shotgun (WGS) entry which is preliminary data.</text>
</comment>
<evidence type="ECO:0000256" key="5">
    <source>
        <dbReference type="ARBA" id="ARBA00022691"/>
    </source>
</evidence>
<dbReference type="CDD" id="cd11642">
    <property type="entry name" value="SUMT"/>
    <property type="match status" value="1"/>
</dbReference>
<feature type="domain" description="Tetrapyrrole methylase" evidence="9">
    <location>
        <begin position="34"/>
        <end position="243"/>
    </location>
</feature>
<evidence type="ECO:0000256" key="8">
    <source>
        <dbReference type="ARBA" id="ARBA00060548"/>
    </source>
</evidence>
<comment type="pathway">
    <text evidence="7">Porphyrin-containing compound metabolism; siroheme biosynthesis; precorrin-2 from uroporphyrinogen III: step 1/1.</text>
</comment>
<organism evidence="10 11">
    <name type="scientific">Parahalioglobus pacificus</name>
    <dbReference type="NCBI Taxonomy" id="930806"/>
    <lineage>
        <taxon>Bacteria</taxon>
        <taxon>Pseudomonadati</taxon>
        <taxon>Pseudomonadota</taxon>
        <taxon>Gammaproteobacteria</taxon>
        <taxon>Cellvibrionales</taxon>
        <taxon>Halieaceae</taxon>
        <taxon>Parahalioglobus</taxon>
    </lineage>
</organism>
<comment type="similarity">
    <text evidence="1">Belongs to the precorrin methyltransferase family.</text>
</comment>
<proteinExistence type="inferred from homology"/>
<dbReference type="Gene3D" id="3.40.1010.10">
    <property type="entry name" value="Cobalt-precorrin-4 Transmethylase, Domain 1"/>
    <property type="match status" value="1"/>
</dbReference>
<dbReference type="FunFam" id="3.40.1010.10:FF:000001">
    <property type="entry name" value="Siroheme synthase"/>
    <property type="match status" value="1"/>
</dbReference>
<dbReference type="SUPFAM" id="SSF53790">
    <property type="entry name" value="Tetrapyrrole methylase"/>
    <property type="match status" value="1"/>
</dbReference>
<dbReference type="InterPro" id="IPR000878">
    <property type="entry name" value="4pyrrol_Mease"/>
</dbReference>
<keyword evidence="11" id="KW-1185">Reference proteome</keyword>
<gene>
    <name evidence="10" type="ORF">GCM10007053_06730</name>
</gene>
<keyword evidence="6" id="KW-0627">Porphyrin biosynthesis</keyword>
<dbReference type="NCBIfam" id="TIGR01469">
    <property type="entry name" value="cobA_cysG_Cterm"/>
    <property type="match status" value="1"/>
</dbReference>
<dbReference type="GO" id="GO:0019354">
    <property type="term" value="P:siroheme biosynthetic process"/>
    <property type="evidence" value="ECO:0007669"/>
    <property type="project" value="InterPro"/>
</dbReference>
<dbReference type="EMBL" id="BMYM01000001">
    <property type="protein sequence ID" value="GHD27897.1"/>
    <property type="molecule type" value="Genomic_DNA"/>
</dbReference>
<dbReference type="Proteomes" id="UP000644693">
    <property type="component" value="Unassembled WGS sequence"/>
</dbReference>
<dbReference type="InterPro" id="IPR014777">
    <property type="entry name" value="4pyrrole_Mease_sub1"/>
</dbReference>
<dbReference type="PANTHER" id="PTHR45790:SF1">
    <property type="entry name" value="SIROHEME SYNTHASE"/>
    <property type="match status" value="1"/>
</dbReference>
<evidence type="ECO:0000256" key="2">
    <source>
        <dbReference type="ARBA" id="ARBA00012162"/>
    </source>
</evidence>
<dbReference type="InterPro" id="IPR006366">
    <property type="entry name" value="CobA/CysG_C"/>
</dbReference>
<dbReference type="InterPro" id="IPR050161">
    <property type="entry name" value="Siro_Cobalamin_biosynth"/>
</dbReference>
<evidence type="ECO:0000256" key="1">
    <source>
        <dbReference type="ARBA" id="ARBA00005879"/>
    </source>
</evidence>
<dbReference type="Gene3D" id="3.30.950.10">
    <property type="entry name" value="Methyltransferase, Cobalt-precorrin-4 Transmethylase, Domain 2"/>
    <property type="match status" value="1"/>
</dbReference>
<accession>A0A918XE15</accession>
<comment type="pathway">
    <text evidence="8">Cofactor biosynthesis; adenosylcobalamin biosynthesis; precorrin-2 from uroporphyrinogen III: step 1/1.</text>
</comment>